<dbReference type="Pfam" id="PF04884">
    <property type="entry name" value="UVB_sens_prot"/>
    <property type="match status" value="1"/>
</dbReference>
<evidence type="ECO:0008006" key="8">
    <source>
        <dbReference type="Google" id="ProtNLM"/>
    </source>
</evidence>
<keyword evidence="3" id="KW-1133">Transmembrane helix</keyword>
<dbReference type="EMBL" id="DUZY01000006">
    <property type="protein sequence ID" value="DAD43297.1"/>
    <property type="molecule type" value="Genomic_DNA"/>
</dbReference>
<feature type="transmembrane region" description="Helical" evidence="3">
    <location>
        <begin position="175"/>
        <end position="197"/>
    </location>
</feature>
<evidence type="ECO:0000259" key="4">
    <source>
        <dbReference type="Pfam" id="PF04884"/>
    </source>
</evidence>
<dbReference type="Proteomes" id="UP000607653">
    <property type="component" value="Unassembled WGS sequence"/>
</dbReference>
<dbReference type="PANTHER" id="PTHR12770:SF22">
    <property type="entry name" value="PROTEIN ROOT UVB SENSITIVE 1, CHLOROPLASTIC"/>
    <property type="match status" value="1"/>
</dbReference>
<evidence type="ECO:0000256" key="3">
    <source>
        <dbReference type="SAM" id="Phobius"/>
    </source>
</evidence>
<gene>
    <name evidence="6" type="ORF">HUJ06_001527</name>
</gene>
<organism evidence="6 7">
    <name type="scientific">Nelumbo nucifera</name>
    <name type="common">Sacred lotus</name>
    <dbReference type="NCBI Taxonomy" id="4432"/>
    <lineage>
        <taxon>Eukaryota</taxon>
        <taxon>Viridiplantae</taxon>
        <taxon>Streptophyta</taxon>
        <taxon>Embryophyta</taxon>
        <taxon>Tracheophyta</taxon>
        <taxon>Spermatophyta</taxon>
        <taxon>Magnoliopsida</taxon>
        <taxon>Proteales</taxon>
        <taxon>Nelumbonaceae</taxon>
        <taxon>Nelumbo</taxon>
    </lineage>
</organism>
<evidence type="ECO:0000313" key="6">
    <source>
        <dbReference type="EMBL" id="DAD43297.1"/>
    </source>
</evidence>
<accession>A0A822ZEI3</accession>
<evidence type="ECO:0000313" key="7">
    <source>
        <dbReference type="Proteomes" id="UP000607653"/>
    </source>
</evidence>
<reference evidence="6 7" key="1">
    <citation type="journal article" date="2020" name="Mol. Biol. Evol.">
        <title>Distinct Expression and Methylation Patterns for Genes with Different Fates following a Single Whole-Genome Duplication in Flowering Plants.</title>
        <authorList>
            <person name="Shi T."/>
            <person name="Rahmani R.S."/>
            <person name="Gugger P.F."/>
            <person name="Wang M."/>
            <person name="Li H."/>
            <person name="Zhang Y."/>
            <person name="Li Z."/>
            <person name="Wang Q."/>
            <person name="Van de Peer Y."/>
            <person name="Marchal K."/>
            <person name="Chen J."/>
        </authorList>
    </citation>
    <scope>NUCLEOTIDE SEQUENCE [LARGE SCALE GENOMIC DNA]</scope>
    <source>
        <tissue evidence="6">Leaf</tissue>
    </source>
</reference>
<keyword evidence="7" id="KW-1185">Reference proteome</keyword>
<keyword evidence="3" id="KW-0812">Transmembrane</keyword>
<evidence type="ECO:0000259" key="5">
    <source>
        <dbReference type="Pfam" id="PF24160"/>
    </source>
</evidence>
<name>A0A822ZEI3_NELNU</name>
<evidence type="ECO:0000256" key="2">
    <source>
        <dbReference type="SAM" id="MobiDB-lite"/>
    </source>
</evidence>
<comment type="caution">
    <text evidence="6">The sequence shown here is derived from an EMBL/GenBank/DDBJ whole genome shotgun (WGS) entry which is preliminary data.</text>
</comment>
<sequence length="682" mass="75019">MAPWSFSIWSGGFAGTTVTISFTCAPSQNSRCCYCYGNGKALLPVPRIRGSSICRLSLNLPLQPPSLPPKESESKFLFHGVWTPTTITARFFSTPTTNTDSFVYRFLLLALPQLGGDGTGGGGGSSNNNNGHGWNFFNFDGWWDWSSFAPLYLFCSRVLDRQSDRMSLASIQREIFLFLLTALGSFWYFQLGSFAFARASPEVVWEIRGGKWTRLVPDSDPSKDSFVVSGTSSSTSPSTQLGDPKSSLSLGPKLWMQCRDLFLQLMLPEGYPQSVSSDYLEYSLWRGVQGIASQISGVLATQALLYAVGLGKGAIPTAAAVNWVLKDGIGYLSKIMLSKYGRHFDVHPKGWRLFADLLENAAFGMELLTPAFPHLFVLIGAVAGAGRSAAALIQAATRSCFYAGFAAQRNFAEVIAKGEAQGMVSKSIGIMLGIGLANCVGSSTLLAIAAFPVISGVHMFCNLKSYQSIQLRTLNPYRASLVFSEYLLSGQVPPIKEVNDEEPLFPGIRILNINPIDKVLSEALSIEAKEAAAQIQQRLQLGSRLSEVINCKEDAIALFDLYKNEGYMLVENMDRYCVILKEGSSPQDMLKSLFHVNYLYWLERNVGIKPRSATDDCRPGGKLQISLDYVQREFHHVKHDGNLAGWDTDGLIARPLANRISCKKGWRTREEGKMILLQKLHG</sequence>
<feature type="region of interest" description="Disordered" evidence="2">
    <location>
        <begin position="220"/>
        <end position="246"/>
    </location>
</feature>
<evidence type="ECO:0000256" key="1">
    <source>
        <dbReference type="ARBA" id="ARBA00007558"/>
    </source>
</evidence>
<feature type="domain" description="Protein root UVB sensitive/RUS" evidence="4">
    <location>
        <begin position="256"/>
        <end position="488"/>
    </location>
</feature>
<dbReference type="InterPro" id="IPR055412">
    <property type="entry name" value="UVB_sens_C"/>
</dbReference>
<dbReference type="Pfam" id="PF24160">
    <property type="entry name" value="UVB_sens_C"/>
    <property type="match status" value="1"/>
</dbReference>
<dbReference type="PANTHER" id="PTHR12770">
    <property type="entry name" value="RUS1 FAMILY PROTEIN C16ORF58"/>
    <property type="match status" value="1"/>
</dbReference>
<dbReference type="InterPro" id="IPR054549">
    <property type="entry name" value="UVB_sens_RUS_dom"/>
</dbReference>
<feature type="domain" description="Root UVB sensitive protein C-terminal" evidence="5">
    <location>
        <begin position="536"/>
        <end position="648"/>
    </location>
</feature>
<dbReference type="AlphaFoldDB" id="A0A822ZEI3"/>
<proteinExistence type="inferred from homology"/>
<keyword evidence="3" id="KW-0472">Membrane</keyword>
<dbReference type="InterPro" id="IPR006968">
    <property type="entry name" value="RUS_fam"/>
</dbReference>
<protein>
    <recommendedName>
        <fullName evidence="8">Protein root UVB sensitive 1, chloroplastic</fullName>
    </recommendedName>
</protein>
<comment type="similarity">
    <text evidence="1">Belongs to the RUS1 family.</text>
</comment>
<feature type="compositionally biased region" description="Low complexity" evidence="2">
    <location>
        <begin position="224"/>
        <end position="239"/>
    </location>
</feature>